<dbReference type="InterPro" id="IPR028973">
    <property type="entry name" value="PhnB-like"/>
</dbReference>
<comment type="caution">
    <text evidence="2">The sequence shown here is derived from an EMBL/GenBank/DDBJ whole genome shotgun (WGS) entry which is preliminary data.</text>
</comment>
<dbReference type="AlphaFoldDB" id="A0A229UM39"/>
<dbReference type="RefSeq" id="WP_094016692.1">
    <property type="nucleotide sequence ID" value="NZ_NMQW01000030.1"/>
</dbReference>
<gene>
    <name evidence="2" type="ORF">CF651_20240</name>
</gene>
<organism evidence="2 3">
    <name type="scientific">Paenibacillus rigui</name>
    <dbReference type="NCBI Taxonomy" id="554312"/>
    <lineage>
        <taxon>Bacteria</taxon>
        <taxon>Bacillati</taxon>
        <taxon>Bacillota</taxon>
        <taxon>Bacilli</taxon>
        <taxon>Bacillales</taxon>
        <taxon>Paenibacillaceae</taxon>
        <taxon>Paenibacillus</taxon>
    </lineage>
</organism>
<protein>
    <recommendedName>
        <fullName evidence="1">Glyoxalase/fosfomycin resistance/dioxygenase domain-containing protein</fullName>
    </recommendedName>
</protein>
<dbReference type="CDD" id="cd06588">
    <property type="entry name" value="PhnB_like"/>
    <property type="match status" value="1"/>
</dbReference>
<evidence type="ECO:0000313" key="2">
    <source>
        <dbReference type="EMBL" id="OXM84486.1"/>
    </source>
</evidence>
<dbReference type="OrthoDB" id="9795306at2"/>
<name>A0A229UM39_9BACL</name>
<dbReference type="EMBL" id="NMQW01000030">
    <property type="protein sequence ID" value="OXM84486.1"/>
    <property type="molecule type" value="Genomic_DNA"/>
</dbReference>
<dbReference type="PANTHER" id="PTHR33990">
    <property type="entry name" value="PROTEIN YJDN-RELATED"/>
    <property type="match status" value="1"/>
</dbReference>
<accession>A0A229UM39</accession>
<evidence type="ECO:0000259" key="1">
    <source>
        <dbReference type="Pfam" id="PF00903"/>
    </source>
</evidence>
<dbReference type="InterPro" id="IPR029068">
    <property type="entry name" value="Glyas_Bleomycin-R_OHBP_Dase"/>
</dbReference>
<dbReference type="Pfam" id="PF00903">
    <property type="entry name" value="Glyoxalase"/>
    <property type="match status" value="1"/>
</dbReference>
<reference evidence="2 3" key="1">
    <citation type="submission" date="2017-07" db="EMBL/GenBank/DDBJ databases">
        <title>Genome sequencing and assembly of Paenibacillus rigui.</title>
        <authorList>
            <person name="Mayilraj S."/>
        </authorList>
    </citation>
    <scope>NUCLEOTIDE SEQUENCE [LARGE SCALE GENOMIC DNA]</scope>
    <source>
        <strain evidence="2 3">JCM 16352</strain>
    </source>
</reference>
<dbReference type="Gene3D" id="3.10.180.10">
    <property type="entry name" value="2,3-Dihydroxybiphenyl 1,2-Dioxygenase, domain 1"/>
    <property type="match status" value="1"/>
</dbReference>
<dbReference type="Proteomes" id="UP000215509">
    <property type="component" value="Unassembled WGS sequence"/>
</dbReference>
<feature type="domain" description="Glyoxalase/fosfomycin resistance/dioxygenase" evidence="1">
    <location>
        <begin position="14"/>
        <end position="134"/>
    </location>
</feature>
<dbReference type="SUPFAM" id="SSF54593">
    <property type="entry name" value="Glyoxalase/Bleomycin resistance protein/Dihydroxybiphenyl dioxygenase"/>
    <property type="match status" value="1"/>
</dbReference>
<sequence length="141" mass="15476">MSTSLIPFLEMNGSANEAIDFYVKALDAKVAYTLRFGDMPGNAESPIPPEKKHLVSYAILKIGESELQLTDHFSGSSYQKGTQVTIVVQTNDKDKATQYFEALKEGGQVNDPLQASFFSPAYGNVTDKFGVTFRILTKGNQ</sequence>
<proteinExistence type="predicted"/>
<dbReference type="PANTHER" id="PTHR33990:SF1">
    <property type="entry name" value="PROTEIN YJDN"/>
    <property type="match status" value="1"/>
</dbReference>
<evidence type="ECO:0000313" key="3">
    <source>
        <dbReference type="Proteomes" id="UP000215509"/>
    </source>
</evidence>
<keyword evidence="3" id="KW-1185">Reference proteome</keyword>
<dbReference type="InterPro" id="IPR004360">
    <property type="entry name" value="Glyas_Fos-R_dOase_dom"/>
</dbReference>